<dbReference type="KEGG" id="kme:H0A61_01644"/>
<feature type="domain" description="LarA-like N-terminal" evidence="1">
    <location>
        <begin position="34"/>
        <end position="193"/>
    </location>
</feature>
<keyword evidence="3" id="KW-1185">Reference proteome</keyword>
<dbReference type="Proteomes" id="UP000662904">
    <property type="component" value="Chromosome"/>
</dbReference>
<evidence type="ECO:0000259" key="1">
    <source>
        <dbReference type="Pfam" id="PF09861"/>
    </source>
</evidence>
<dbReference type="Pfam" id="PF09861">
    <property type="entry name" value="Lar_N"/>
    <property type="match status" value="1"/>
</dbReference>
<reference evidence="2" key="1">
    <citation type="submission" date="2020-07" db="EMBL/GenBank/DDBJ databases">
        <title>Koleobacter methoxysyntrophicus gen. nov., sp. nov., a novel anaerobic bacterium isolated from deep subsurface oil field and proposal of Koleobacterales ord. nov. in the phylum Firmicutes.</title>
        <authorList>
            <person name="Sakamoto S."/>
            <person name="Tamaki H."/>
        </authorList>
    </citation>
    <scope>NUCLEOTIDE SEQUENCE</scope>
    <source>
        <strain evidence="2">NRmbB1</strain>
    </source>
</reference>
<dbReference type="RefSeq" id="WP_206706643.1">
    <property type="nucleotide sequence ID" value="NZ_CP059066.1"/>
</dbReference>
<dbReference type="InterPro" id="IPR018657">
    <property type="entry name" value="LarA-like_N"/>
</dbReference>
<accession>A0A8A0RM10</accession>
<dbReference type="Gene3D" id="3.40.50.11440">
    <property type="match status" value="1"/>
</dbReference>
<dbReference type="GO" id="GO:0050043">
    <property type="term" value="F:lactate racemase activity"/>
    <property type="evidence" value="ECO:0007669"/>
    <property type="project" value="InterPro"/>
</dbReference>
<sequence length="438" mass="48620">MDFGQINIKVEGGFDDIKIPEMIKIRQKFNNDMIQDIESKIKEEIRNKIDLSNLKGKRIAITAGSRGIKEIDKITLYVIKELIAAGAEPFIVPSMGSHAGATAEGQKEFLANYNITEETMGVRIISSMETVLIDTLEDGIPVYCDKNAYESDGIVVINKLKPHADFKGDYESGLVKMMAIGLGKHKGATCLHKQGFDTFHELLPRIAKSFINNAPILFGLAIVENAYDNPLIIEVIKPEDILDREKELLKIAKDNIARIKLDEIDVLIIDEIGKNISGEGMDPNVTGRPGSYLNAGFEAPSIQKIVVLDITEESHGNGVGIGMSDITTVNCISKIDLGAMYTNAITATILGPAKLPVIMNNDKEAIIIAIKTCNKIEPENAKIVRIKNTLELDEIEVSVAYYDNIKERKDLEIISKPYEMKFDDRLKLLRENRHSCHP</sequence>
<gene>
    <name evidence="2" type="ORF">H0A61_01644</name>
</gene>
<evidence type="ECO:0000313" key="2">
    <source>
        <dbReference type="EMBL" id="QSQ09283.1"/>
    </source>
</evidence>
<protein>
    <recommendedName>
        <fullName evidence="1">LarA-like N-terminal domain-containing protein</fullName>
    </recommendedName>
</protein>
<dbReference type="EMBL" id="CP059066">
    <property type="protein sequence ID" value="QSQ09283.1"/>
    <property type="molecule type" value="Genomic_DNA"/>
</dbReference>
<proteinExistence type="predicted"/>
<evidence type="ECO:0000313" key="3">
    <source>
        <dbReference type="Proteomes" id="UP000662904"/>
    </source>
</evidence>
<name>A0A8A0RM10_9FIRM</name>
<organism evidence="2 3">
    <name type="scientific">Koleobacter methoxysyntrophicus</name>
    <dbReference type="NCBI Taxonomy" id="2751313"/>
    <lineage>
        <taxon>Bacteria</taxon>
        <taxon>Bacillati</taxon>
        <taxon>Bacillota</taxon>
        <taxon>Clostridia</taxon>
        <taxon>Koleobacterales</taxon>
        <taxon>Koleobacteraceae</taxon>
        <taxon>Koleobacter</taxon>
    </lineage>
</organism>
<dbReference type="AlphaFoldDB" id="A0A8A0RM10"/>